<accession>W2Q1I3</accession>
<protein>
    <submittedName>
        <fullName evidence="1">Uncharacterized protein</fullName>
    </submittedName>
</protein>
<evidence type="ECO:0000313" key="2">
    <source>
        <dbReference type="Proteomes" id="UP000018817"/>
    </source>
</evidence>
<sequence length="121" mass="13134">MSSELVRDPLAFAEDKGRPIVPVELNDLSLGLYKSYSLIEEDDYKSTSDSEQTRNLDAIVGLDDNPFAEGLENETAVDQLAPIDDRIQYVLKLHVVEIKQTINLVTLGGIGVTVAGAVTTA</sequence>
<dbReference type="AlphaFoldDB" id="W2Q1I3"/>
<name>W2Q1I3_PHYN3</name>
<reference evidence="1 2" key="2">
    <citation type="submission" date="2013-11" db="EMBL/GenBank/DDBJ databases">
        <title>The Genome Sequence of Phytophthora parasitica INRA-310.</title>
        <authorList>
            <consortium name="The Broad Institute Genomics Platform"/>
            <person name="Russ C."/>
            <person name="Tyler B."/>
            <person name="Panabieres F."/>
            <person name="Shan W."/>
            <person name="Tripathy S."/>
            <person name="Grunwald N."/>
            <person name="Machado M."/>
            <person name="Johnson C.S."/>
            <person name="Arredondo F."/>
            <person name="Hong C."/>
            <person name="Coffey M."/>
            <person name="Young S.K."/>
            <person name="Zeng Q."/>
            <person name="Gargeya S."/>
            <person name="Fitzgerald M."/>
            <person name="Abouelleil A."/>
            <person name="Alvarado L."/>
            <person name="Chapman S.B."/>
            <person name="Gainer-Dewar J."/>
            <person name="Goldberg J."/>
            <person name="Griggs A."/>
            <person name="Gujja S."/>
            <person name="Hansen M."/>
            <person name="Howarth C."/>
            <person name="Imamovic A."/>
            <person name="Ireland A."/>
            <person name="Larimer J."/>
            <person name="McCowan C."/>
            <person name="Murphy C."/>
            <person name="Pearson M."/>
            <person name="Poon T.W."/>
            <person name="Priest M."/>
            <person name="Roberts A."/>
            <person name="Saif S."/>
            <person name="Shea T."/>
            <person name="Sykes S."/>
            <person name="Wortman J."/>
            <person name="Nusbaum C."/>
            <person name="Birren B."/>
        </authorList>
    </citation>
    <scope>NUCLEOTIDE SEQUENCE [LARGE SCALE GENOMIC DNA]</scope>
    <source>
        <strain evidence="1 2">INRA-310</strain>
    </source>
</reference>
<dbReference type="GeneID" id="20182357"/>
<dbReference type="RefSeq" id="XP_008907945.1">
    <property type="nucleotide sequence ID" value="XM_008909697.1"/>
</dbReference>
<proteinExistence type="predicted"/>
<dbReference type="EMBL" id="KI669594">
    <property type="protein sequence ID" value="ETN06977.1"/>
    <property type="molecule type" value="Genomic_DNA"/>
</dbReference>
<gene>
    <name evidence="1" type="ORF">PPTG_12949</name>
</gene>
<evidence type="ECO:0000313" key="1">
    <source>
        <dbReference type="EMBL" id="ETN06977.1"/>
    </source>
</evidence>
<dbReference type="Proteomes" id="UP000018817">
    <property type="component" value="Unassembled WGS sequence"/>
</dbReference>
<reference evidence="2" key="1">
    <citation type="submission" date="2011-12" db="EMBL/GenBank/DDBJ databases">
        <authorList>
            <consortium name="The Broad Institute Genome Sequencing Platform"/>
            <person name="Russ C."/>
            <person name="Tyler B."/>
            <person name="Panabieres F."/>
            <person name="Shan W."/>
            <person name="Tripathy S."/>
            <person name="Grunwald N."/>
            <person name="Machado M."/>
            <person name="Young S.K."/>
            <person name="Zeng Q."/>
            <person name="Gargeya S."/>
            <person name="Fitzgerald M."/>
            <person name="Haas B."/>
            <person name="Abouelleil A."/>
            <person name="Alvarado L."/>
            <person name="Arachchi H.M."/>
            <person name="Berlin A."/>
            <person name="Chapman S.B."/>
            <person name="Gearin G."/>
            <person name="Goldberg J."/>
            <person name="Griggs A."/>
            <person name="Gujja S."/>
            <person name="Hansen M."/>
            <person name="Heiman D."/>
            <person name="Howarth C."/>
            <person name="Larimer J."/>
            <person name="Lui A."/>
            <person name="MacDonald P.J.P."/>
            <person name="McCowen C."/>
            <person name="Montmayeur A."/>
            <person name="Murphy C."/>
            <person name="Neiman D."/>
            <person name="Pearson M."/>
            <person name="Priest M."/>
            <person name="Roberts A."/>
            <person name="Saif S."/>
            <person name="Shea T."/>
            <person name="Sisk P."/>
            <person name="Stolte C."/>
            <person name="Sykes S."/>
            <person name="Wortman J."/>
            <person name="Nusbaum C."/>
            <person name="Birren B."/>
        </authorList>
    </citation>
    <scope>NUCLEOTIDE SEQUENCE [LARGE SCALE GENOMIC DNA]</scope>
    <source>
        <strain evidence="2">INRA-310</strain>
    </source>
</reference>
<dbReference type="VEuPathDB" id="FungiDB:PPTG_12949"/>
<organism evidence="1 2">
    <name type="scientific">Phytophthora nicotianae (strain INRA-310)</name>
    <name type="common">Phytophthora parasitica</name>
    <dbReference type="NCBI Taxonomy" id="761204"/>
    <lineage>
        <taxon>Eukaryota</taxon>
        <taxon>Sar</taxon>
        <taxon>Stramenopiles</taxon>
        <taxon>Oomycota</taxon>
        <taxon>Peronosporomycetes</taxon>
        <taxon>Peronosporales</taxon>
        <taxon>Peronosporaceae</taxon>
        <taxon>Phytophthora</taxon>
    </lineage>
</organism>